<dbReference type="Gene3D" id="2.40.50.140">
    <property type="entry name" value="Nucleic acid-binding proteins"/>
    <property type="match status" value="1"/>
</dbReference>
<keyword evidence="5" id="KW-0436">Ligase</keyword>
<evidence type="ECO:0000256" key="3">
    <source>
        <dbReference type="PROSITE-ProRule" id="PRU00209"/>
    </source>
</evidence>
<name>A0AAX4PKD9_9CHLO</name>
<organism evidence="5 6">
    <name type="scientific">Chloropicon roscoffensis</name>
    <dbReference type="NCBI Taxonomy" id="1461544"/>
    <lineage>
        <taxon>Eukaryota</taxon>
        <taxon>Viridiplantae</taxon>
        <taxon>Chlorophyta</taxon>
        <taxon>Chloropicophyceae</taxon>
        <taxon>Chloropicales</taxon>
        <taxon>Chloropicaceae</taxon>
        <taxon>Chloropicon</taxon>
    </lineage>
</organism>
<keyword evidence="2 3" id="KW-0694">RNA-binding</keyword>
<keyword evidence="6" id="KW-1185">Reference proteome</keyword>
<evidence type="ECO:0000313" key="5">
    <source>
        <dbReference type="EMBL" id="WZN66095.1"/>
    </source>
</evidence>
<protein>
    <submittedName>
        <fullName evidence="5">Tyrosine--tRNA ligase</fullName>
    </submittedName>
</protein>
<dbReference type="SUPFAM" id="SSF50249">
    <property type="entry name" value="Nucleic acid-binding proteins"/>
    <property type="match status" value="1"/>
</dbReference>
<dbReference type="InterPro" id="IPR012340">
    <property type="entry name" value="NA-bd_OB-fold"/>
</dbReference>
<dbReference type="PANTHER" id="PTHR11586:SF47">
    <property type="entry name" value="NUCLEIC ACID-BINDING, OB-FOLD-LIKE PROTEIN"/>
    <property type="match status" value="1"/>
</dbReference>
<dbReference type="AlphaFoldDB" id="A0AAX4PKD9"/>
<evidence type="ECO:0000256" key="2">
    <source>
        <dbReference type="ARBA" id="ARBA00022884"/>
    </source>
</evidence>
<accession>A0AAX4PKD9</accession>
<dbReference type="Proteomes" id="UP001472866">
    <property type="component" value="Chromosome 14"/>
</dbReference>
<dbReference type="CDD" id="cd02799">
    <property type="entry name" value="tRNA_bind_EMAP-II_like"/>
    <property type="match status" value="1"/>
</dbReference>
<proteinExistence type="predicted"/>
<keyword evidence="1 3" id="KW-0820">tRNA-binding</keyword>
<evidence type="ECO:0000259" key="4">
    <source>
        <dbReference type="PROSITE" id="PS50886"/>
    </source>
</evidence>
<dbReference type="EMBL" id="CP151514">
    <property type="protein sequence ID" value="WZN66095.1"/>
    <property type="molecule type" value="Genomic_DNA"/>
</dbReference>
<dbReference type="PROSITE" id="PS50886">
    <property type="entry name" value="TRBD"/>
    <property type="match status" value="1"/>
</dbReference>
<dbReference type="GO" id="GO:0016874">
    <property type="term" value="F:ligase activity"/>
    <property type="evidence" value="ECO:0007669"/>
    <property type="project" value="UniProtKB-KW"/>
</dbReference>
<dbReference type="GO" id="GO:0000049">
    <property type="term" value="F:tRNA binding"/>
    <property type="evidence" value="ECO:0007669"/>
    <property type="project" value="UniProtKB-UniRule"/>
</dbReference>
<feature type="domain" description="TRNA-binding" evidence="4">
    <location>
        <begin position="78"/>
        <end position="184"/>
    </location>
</feature>
<dbReference type="FunFam" id="2.40.50.140:FF:000225">
    <property type="entry name" value="tyrosine--tRNA ligase, cytoplasmic"/>
    <property type="match status" value="1"/>
</dbReference>
<dbReference type="InterPro" id="IPR051270">
    <property type="entry name" value="Tyrosine-tRNA_ligase_regulator"/>
</dbReference>
<dbReference type="Pfam" id="PF01588">
    <property type="entry name" value="tRNA_bind"/>
    <property type="match status" value="1"/>
</dbReference>
<dbReference type="InterPro" id="IPR002547">
    <property type="entry name" value="tRNA-bd_dom"/>
</dbReference>
<dbReference type="PANTHER" id="PTHR11586">
    <property type="entry name" value="TRNA-AMINOACYLATION COFACTOR ARC1 FAMILY MEMBER"/>
    <property type="match status" value="1"/>
</dbReference>
<reference evidence="5 6" key="1">
    <citation type="submission" date="2024-03" db="EMBL/GenBank/DDBJ databases">
        <title>Complete genome sequence of the green alga Chloropicon roscoffensis RCC1871.</title>
        <authorList>
            <person name="Lemieux C."/>
            <person name="Pombert J.-F."/>
            <person name="Otis C."/>
            <person name="Turmel M."/>
        </authorList>
    </citation>
    <scope>NUCLEOTIDE SEQUENCE [LARGE SCALE GENOMIC DNA]</scope>
    <source>
        <strain evidence="5 6">RCC1871</strain>
    </source>
</reference>
<evidence type="ECO:0000256" key="1">
    <source>
        <dbReference type="ARBA" id="ARBA00022555"/>
    </source>
</evidence>
<evidence type="ECO:0000313" key="6">
    <source>
        <dbReference type="Proteomes" id="UP001472866"/>
    </source>
</evidence>
<gene>
    <name evidence="5" type="ORF">HKI87_14g76580</name>
</gene>
<sequence length="249" mass="27162">MMRLATVRAGASRGVRFVSAHVCRSSPYASRGGKLFPKHKTATPPSRDQLRLRCAGTTEAEAEAEATPAVDLTEDQVELYRVDIRAGKILSVQEHEEADSLYIEQIDVGEEEPRTIVSGLRPYMPASSLEGKMCVVLANLKPRNMRGVKSHGMLLCASDKETEGEEKVELLVPKEGTQVGERLCFGEFVSAEALPAPDGPNKIQKKKVWEKLQPDLRTNEEGGAAWKDLPMVSSAGQVGCDTLKNSNIS</sequence>